<organism evidence="2">
    <name type="scientific">Alexandrium monilatum</name>
    <dbReference type="NCBI Taxonomy" id="311494"/>
    <lineage>
        <taxon>Eukaryota</taxon>
        <taxon>Sar</taxon>
        <taxon>Alveolata</taxon>
        <taxon>Dinophyceae</taxon>
        <taxon>Gonyaulacales</taxon>
        <taxon>Pyrocystaceae</taxon>
        <taxon>Alexandrium</taxon>
    </lineage>
</organism>
<accession>A0A7S4QLC1</accession>
<evidence type="ECO:0000256" key="1">
    <source>
        <dbReference type="SAM" id="Phobius"/>
    </source>
</evidence>
<protein>
    <recommendedName>
        <fullName evidence="3">MerC domain-containing protein</fullName>
    </recommendedName>
</protein>
<dbReference type="GO" id="GO:0016020">
    <property type="term" value="C:membrane"/>
    <property type="evidence" value="ECO:0007669"/>
    <property type="project" value="InterPro"/>
</dbReference>
<proteinExistence type="predicted"/>
<dbReference type="GO" id="GO:0015097">
    <property type="term" value="F:mercury ion transmembrane transporter activity"/>
    <property type="evidence" value="ECO:0007669"/>
    <property type="project" value="InterPro"/>
</dbReference>
<dbReference type="EMBL" id="HBNR01031100">
    <property type="protein sequence ID" value="CAE4585146.1"/>
    <property type="molecule type" value="Transcribed_RNA"/>
</dbReference>
<feature type="transmembrane region" description="Helical" evidence="1">
    <location>
        <begin position="65"/>
        <end position="82"/>
    </location>
</feature>
<evidence type="ECO:0008006" key="3">
    <source>
        <dbReference type="Google" id="ProtNLM"/>
    </source>
</evidence>
<keyword evidence="1" id="KW-1133">Transmembrane helix</keyword>
<keyword evidence="1" id="KW-0472">Membrane</keyword>
<evidence type="ECO:0000313" key="2">
    <source>
        <dbReference type="EMBL" id="CAE4585146.1"/>
    </source>
</evidence>
<reference evidence="2" key="1">
    <citation type="submission" date="2021-01" db="EMBL/GenBank/DDBJ databases">
        <authorList>
            <person name="Corre E."/>
            <person name="Pelletier E."/>
            <person name="Niang G."/>
            <person name="Scheremetjew M."/>
            <person name="Finn R."/>
            <person name="Kale V."/>
            <person name="Holt S."/>
            <person name="Cochrane G."/>
            <person name="Meng A."/>
            <person name="Brown T."/>
            <person name="Cohen L."/>
        </authorList>
    </citation>
    <scope>NUCLEOTIDE SEQUENCE</scope>
    <source>
        <strain evidence="2">CCMP3105</strain>
    </source>
</reference>
<dbReference type="InterPro" id="IPR004891">
    <property type="entry name" value="Mercury-R_MerC"/>
</dbReference>
<gene>
    <name evidence="2" type="ORF">AMON00008_LOCUS21225</name>
</gene>
<sequence>MPELTASIPDFSAVLSASAAGASVLAAAAPALCAVHCAAMPFVALLLPGLRATGRVCTRSLGRKLAFYFVLPVGLVGNAAGYREHRSETLVATSLGGMSCILYAAAASPPAAAQNLLNAGGCALMLGSSYRARQIRQEKNCGCCGHADVHVE</sequence>
<name>A0A7S4QLC1_9DINO</name>
<dbReference type="AlphaFoldDB" id="A0A7S4QLC1"/>
<keyword evidence="1" id="KW-0812">Transmembrane</keyword>
<dbReference type="Pfam" id="PF03203">
    <property type="entry name" value="MerC"/>
    <property type="match status" value="1"/>
</dbReference>